<reference evidence="1 2" key="1">
    <citation type="submission" date="2017-02" db="EMBL/GenBank/DDBJ databases">
        <title>Genomic diversity within the haloalkaliphilic genus Thioalkalivibrio.</title>
        <authorList>
            <person name="Ahn A.-C."/>
            <person name="Meier-Kolthoff J."/>
            <person name="Overmars L."/>
            <person name="Richter M."/>
            <person name="Woyke T."/>
            <person name="Sorokin D.Y."/>
            <person name="Muyzer G."/>
        </authorList>
    </citation>
    <scope>NUCLEOTIDE SEQUENCE [LARGE SCALE GENOMIC DNA]</scope>
    <source>
        <strain evidence="1 2">ALJD</strain>
    </source>
</reference>
<dbReference type="OrthoDB" id="9794948at2"/>
<dbReference type="Gene3D" id="2.30.110.10">
    <property type="entry name" value="Electron Transport, Fmn-binding Protein, Chain A"/>
    <property type="match status" value="1"/>
</dbReference>
<dbReference type="EMBL" id="MVBK01000099">
    <property type="protein sequence ID" value="OOG22649.1"/>
    <property type="molecule type" value="Genomic_DNA"/>
</dbReference>
<evidence type="ECO:0000313" key="2">
    <source>
        <dbReference type="Proteomes" id="UP000189462"/>
    </source>
</evidence>
<sequence length="215" mass="23891">MYIPMRFDESRLEVMHALIRAYPLATVVTHSLEGLNANHLPLYLSQATSSYGVLRGHIARANPLALEVVDGIETLAIFRGPDSYITPSWYATKKETGKVVPTWNYAVVHAYGVLRAVDDASWLRRQLDDLTEHNESSFPEPWAVSDAPPDYIERIMAAIVGVEMVITKLLGKWKVSQNQSTRNQIGVIAGLKDTGLPESEVMASMVEARTKNPSQ</sequence>
<dbReference type="AlphaFoldDB" id="A0A1V3NC18"/>
<dbReference type="PANTHER" id="PTHR35802:SF1">
    <property type="entry name" value="PROTEASE SYNTHASE AND SPORULATION PROTEIN PAI 2"/>
    <property type="match status" value="1"/>
</dbReference>
<organism evidence="1 2">
    <name type="scientific">Thioalkalivibrio denitrificans</name>
    <dbReference type="NCBI Taxonomy" id="108003"/>
    <lineage>
        <taxon>Bacteria</taxon>
        <taxon>Pseudomonadati</taxon>
        <taxon>Pseudomonadota</taxon>
        <taxon>Gammaproteobacteria</taxon>
        <taxon>Chromatiales</taxon>
        <taxon>Ectothiorhodospiraceae</taxon>
        <taxon>Thioalkalivibrio</taxon>
    </lineage>
</organism>
<protein>
    <submittedName>
        <fullName evidence="1">Transcriptional regulator</fullName>
    </submittedName>
</protein>
<dbReference type="PIRSF" id="PIRSF010372">
    <property type="entry name" value="PaiB"/>
    <property type="match status" value="1"/>
</dbReference>
<accession>A0A1V3NC18</accession>
<dbReference type="InterPro" id="IPR012349">
    <property type="entry name" value="Split_barrel_FMN-bd"/>
</dbReference>
<dbReference type="Proteomes" id="UP000189462">
    <property type="component" value="Unassembled WGS sequence"/>
</dbReference>
<proteinExistence type="predicted"/>
<keyword evidence="2" id="KW-1185">Reference proteome</keyword>
<evidence type="ECO:0000313" key="1">
    <source>
        <dbReference type="EMBL" id="OOG22649.1"/>
    </source>
</evidence>
<comment type="caution">
    <text evidence="1">The sequence shown here is derived from an EMBL/GenBank/DDBJ whole genome shotgun (WGS) entry which is preliminary data.</text>
</comment>
<dbReference type="Pfam" id="PF04299">
    <property type="entry name" value="FMN_bind_2"/>
    <property type="match status" value="1"/>
</dbReference>
<gene>
    <name evidence="1" type="ORF">B1C78_14545</name>
</gene>
<dbReference type="PANTHER" id="PTHR35802">
    <property type="entry name" value="PROTEASE SYNTHASE AND SPORULATION PROTEIN PAI 2"/>
    <property type="match status" value="1"/>
</dbReference>
<dbReference type="SUPFAM" id="SSF50475">
    <property type="entry name" value="FMN-binding split barrel"/>
    <property type="match status" value="1"/>
</dbReference>
<dbReference type="InterPro" id="IPR007396">
    <property type="entry name" value="TR_PAI2-type"/>
</dbReference>
<name>A0A1V3NC18_9GAMM</name>
<dbReference type="STRING" id="108003.B1C78_14545"/>